<feature type="region of interest" description="Disordered" evidence="1">
    <location>
        <begin position="57"/>
        <end position="125"/>
    </location>
</feature>
<dbReference type="Pfam" id="PF01636">
    <property type="entry name" value="APH"/>
    <property type="match status" value="1"/>
</dbReference>
<feature type="compositionally biased region" description="Acidic residues" evidence="1">
    <location>
        <begin position="104"/>
        <end position="116"/>
    </location>
</feature>
<comment type="caution">
    <text evidence="3">The sequence shown here is derived from an EMBL/GenBank/DDBJ whole genome shotgun (WGS) entry which is preliminary data.</text>
</comment>
<evidence type="ECO:0000256" key="1">
    <source>
        <dbReference type="SAM" id="MobiDB-lite"/>
    </source>
</evidence>
<dbReference type="InterPro" id="IPR011009">
    <property type="entry name" value="Kinase-like_dom_sf"/>
</dbReference>
<gene>
    <name evidence="3" type="ORF">HYFRA_00002226</name>
</gene>
<feature type="compositionally biased region" description="Low complexity" evidence="1">
    <location>
        <begin position="57"/>
        <end position="78"/>
    </location>
</feature>
<proteinExistence type="predicted"/>
<dbReference type="AlphaFoldDB" id="A0A9N9KN95"/>
<feature type="region of interest" description="Disordered" evidence="1">
    <location>
        <begin position="531"/>
        <end position="553"/>
    </location>
</feature>
<dbReference type="PANTHER" id="PTHR21310:SF56">
    <property type="entry name" value="AMINOGLYCOSIDE PHOSPHOTRANSFERASE DOMAIN-CONTAINING PROTEIN"/>
    <property type="match status" value="1"/>
</dbReference>
<evidence type="ECO:0000259" key="2">
    <source>
        <dbReference type="Pfam" id="PF01636"/>
    </source>
</evidence>
<dbReference type="InterPro" id="IPR002575">
    <property type="entry name" value="Aminoglycoside_PTrfase"/>
</dbReference>
<dbReference type="OrthoDB" id="2968323at2759"/>
<sequence>MTGSGDQTPKTNNYGRPATLKSLGHDIAIIHSMSMSSKPISIMDKNELVNRLSSIDSEIGSDSSSSTSSGSTTPTPTTNSLVRGPSSAKDNGTDVKHDVGADVKDDDEDSESDDDSTSYAGSTSSSTYRFRQESFDTFKEKVSQLCKDIGYGEPTSIERMCGGSYHRVIGLHFASRAQQDFVLRIPREPRDNTHETSDEISIMIFASQLKFLRAPIVCAYDCTTNNAIGCQYVLQERLPGKPLEDVYYELSLAEKLQITNLVAELVANLETVVFDRPGRLIGNRSIPEVSSVPPANESTISITGFRDTPLELEIDLPVLERQHLDKLFHQIFQLRRNLDDYQKTEFMSKHYDTLERIAREMHLAGLTRKSDIDNVLWLWDMSAGNILIRPVPGSEQSQIPTWEISGVLDWDEAKSVPLVLSRKPPAWLWVSDEDREFSCERDRDRKLGRDMTDDELLIKARFDQEMMKRSPSYVQDTYGRGLWLRRMSRFAINGWVQGECFHRLDKLSEEWAEYYDSLEKVGVCSAKASLYESDGESSEESDDSSQCGSDGEK</sequence>
<feature type="compositionally biased region" description="Basic and acidic residues" evidence="1">
    <location>
        <begin position="91"/>
        <end position="103"/>
    </location>
</feature>
<dbReference type="Proteomes" id="UP000696280">
    <property type="component" value="Unassembled WGS sequence"/>
</dbReference>
<feature type="compositionally biased region" description="Acidic residues" evidence="1">
    <location>
        <begin position="533"/>
        <end position="543"/>
    </location>
</feature>
<evidence type="ECO:0000313" key="4">
    <source>
        <dbReference type="Proteomes" id="UP000696280"/>
    </source>
</evidence>
<reference evidence="3" key="1">
    <citation type="submission" date="2021-07" db="EMBL/GenBank/DDBJ databases">
        <authorList>
            <person name="Durling M."/>
        </authorList>
    </citation>
    <scope>NUCLEOTIDE SEQUENCE</scope>
</reference>
<dbReference type="PANTHER" id="PTHR21310">
    <property type="entry name" value="AMINOGLYCOSIDE PHOSPHOTRANSFERASE-RELATED-RELATED"/>
    <property type="match status" value="1"/>
</dbReference>
<organism evidence="3 4">
    <name type="scientific">Hymenoscyphus fraxineus</name>
    <dbReference type="NCBI Taxonomy" id="746836"/>
    <lineage>
        <taxon>Eukaryota</taxon>
        <taxon>Fungi</taxon>
        <taxon>Dikarya</taxon>
        <taxon>Ascomycota</taxon>
        <taxon>Pezizomycotina</taxon>
        <taxon>Leotiomycetes</taxon>
        <taxon>Helotiales</taxon>
        <taxon>Helotiaceae</taxon>
        <taxon>Hymenoscyphus</taxon>
    </lineage>
</organism>
<dbReference type="SUPFAM" id="SSF56112">
    <property type="entry name" value="Protein kinase-like (PK-like)"/>
    <property type="match status" value="1"/>
</dbReference>
<keyword evidence="4" id="KW-1185">Reference proteome</keyword>
<dbReference type="InterPro" id="IPR051678">
    <property type="entry name" value="AGP_Transferase"/>
</dbReference>
<accession>A0A9N9KN95</accession>
<evidence type="ECO:0000313" key="3">
    <source>
        <dbReference type="EMBL" id="CAG8949097.1"/>
    </source>
</evidence>
<protein>
    <recommendedName>
        <fullName evidence="2">Aminoglycoside phosphotransferase domain-containing protein</fullName>
    </recommendedName>
</protein>
<feature type="compositionally biased region" description="Low complexity" evidence="1">
    <location>
        <begin position="544"/>
        <end position="553"/>
    </location>
</feature>
<dbReference type="EMBL" id="CAJVRL010000001">
    <property type="protein sequence ID" value="CAG8949097.1"/>
    <property type="molecule type" value="Genomic_DNA"/>
</dbReference>
<feature type="domain" description="Aminoglycoside phosphotransferase" evidence="2">
    <location>
        <begin position="178"/>
        <end position="414"/>
    </location>
</feature>
<name>A0A9N9KN95_9HELO</name>